<evidence type="ECO:0008006" key="3">
    <source>
        <dbReference type="Google" id="ProtNLM"/>
    </source>
</evidence>
<protein>
    <recommendedName>
        <fullName evidence="3">PPM-type phosphatase domain-containing protein</fullName>
    </recommendedName>
</protein>
<sequence>MKPLLSLLSMVKKRGDLMKRDCFTYISSQTSEQPLSSYESRFRCRYGYGRSSDSANAGESGQDFAALQMEGPVCTFVLCDGVGMSYRGEFAARYLGQSLLDWLNADTELNPARLNECLRLWAVSAAEELEKEPIPHRSDLLRNVLEEKRRQGSQTMYICGRIELPSRGRKGKMTLAWQGDSRIRLWKGTEEAGDIFGDTFRTAERWSTVRGPVGGQPHWYETRLSAGEQMRLQIYTDGLADLDPIREQLPDDQIQILLDSRHTDGLDDDAAFLELQWNE</sequence>
<name>A0ABV5AMN4_9BACL</name>
<dbReference type="InterPro" id="IPR036457">
    <property type="entry name" value="PPM-type-like_dom_sf"/>
</dbReference>
<evidence type="ECO:0000313" key="2">
    <source>
        <dbReference type="Proteomes" id="UP001580346"/>
    </source>
</evidence>
<dbReference type="Gene3D" id="3.60.40.10">
    <property type="entry name" value="PPM-type phosphatase domain"/>
    <property type="match status" value="1"/>
</dbReference>
<dbReference type="Proteomes" id="UP001580346">
    <property type="component" value="Unassembled WGS sequence"/>
</dbReference>
<dbReference type="EMBL" id="JBHHMI010000001">
    <property type="protein sequence ID" value="MFB5265210.1"/>
    <property type="molecule type" value="Genomic_DNA"/>
</dbReference>
<dbReference type="SUPFAM" id="SSF81606">
    <property type="entry name" value="PP2C-like"/>
    <property type="match status" value="1"/>
</dbReference>
<evidence type="ECO:0000313" key="1">
    <source>
        <dbReference type="EMBL" id="MFB5265210.1"/>
    </source>
</evidence>
<dbReference type="RefSeq" id="WP_375352414.1">
    <property type="nucleotide sequence ID" value="NZ_JBHHMI010000001.1"/>
</dbReference>
<comment type="caution">
    <text evidence="1">The sequence shown here is derived from an EMBL/GenBank/DDBJ whole genome shotgun (WGS) entry which is preliminary data.</text>
</comment>
<accession>A0ABV5AMN4</accession>
<gene>
    <name evidence="1" type="ORF">ACE41H_00200</name>
</gene>
<keyword evidence="2" id="KW-1185">Reference proteome</keyword>
<proteinExistence type="predicted"/>
<reference evidence="1 2" key="1">
    <citation type="submission" date="2024-09" db="EMBL/GenBank/DDBJ databases">
        <title>Paenibacillus zeirhizospherea sp. nov., isolated from surface of the maize (Zea mays) roots in a horticulture field, Hungary.</title>
        <authorList>
            <person name="Marton D."/>
            <person name="Farkas M."/>
            <person name="Bedics A."/>
            <person name="Toth E."/>
            <person name="Tancsics A."/>
            <person name="Boka K."/>
            <person name="Maroti G."/>
            <person name="Kriszt B."/>
            <person name="Cserhati M."/>
        </authorList>
    </citation>
    <scope>NUCLEOTIDE SEQUENCE [LARGE SCALE GENOMIC DNA]</scope>
    <source>
        <strain evidence="1 2">KCTC 33519</strain>
    </source>
</reference>
<organism evidence="1 2">
    <name type="scientific">Paenibacillus enshidis</name>
    <dbReference type="NCBI Taxonomy" id="1458439"/>
    <lineage>
        <taxon>Bacteria</taxon>
        <taxon>Bacillati</taxon>
        <taxon>Bacillota</taxon>
        <taxon>Bacilli</taxon>
        <taxon>Bacillales</taxon>
        <taxon>Paenibacillaceae</taxon>
        <taxon>Paenibacillus</taxon>
    </lineage>
</organism>